<evidence type="ECO:0000256" key="1">
    <source>
        <dbReference type="SAM" id="MobiDB-lite"/>
    </source>
</evidence>
<feature type="region of interest" description="Disordered" evidence="1">
    <location>
        <begin position="248"/>
        <end position="275"/>
    </location>
</feature>
<reference evidence="2" key="1">
    <citation type="submission" date="2023-01" db="EMBL/GenBank/DDBJ databases">
        <title>Genome assembly of the deep-sea coral Lophelia pertusa.</title>
        <authorList>
            <person name="Herrera S."/>
            <person name="Cordes E."/>
        </authorList>
    </citation>
    <scope>NUCLEOTIDE SEQUENCE</scope>
    <source>
        <strain evidence="2">USNM1676648</strain>
        <tissue evidence="2">Polyp</tissue>
    </source>
</reference>
<evidence type="ECO:0000313" key="2">
    <source>
        <dbReference type="EMBL" id="KAJ7389376.1"/>
    </source>
</evidence>
<keyword evidence="3" id="KW-1185">Reference proteome</keyword>
<comment type="caution">
    <text evidence="2">The sequence shown here is derived from an EMBL/GenBank/DDBJ whole genome shotgun (WGS) entry which is preliminary data.</text>
</comment>
<accession>A0A9W9ZWW7</accession>
<gene>
    <name evidence="2" type="ORF">OS493_031903</name>
</gene>
<protein>
    <submittedName>
        <fullName evidence="2">Uncharacterized protein</fullName>
    </submittedName>
</protein>
<evidence type="ECO:0000313" key="3">
    <source>
        <dbReference type="Proteomes" id="UP001163046"/>
    </source>
</evidence>
<dbReference type="Proteomes" id="UP001163046">
    <property type="component" value="Unassembled WGS sequence"/>
</dbReference>
<organism evidence="2 3">
    <name type="scientific">Desmophyllum pertusum</name>
    <dbReference type="NCBI Taxonomy" id="174260"/>
    <lineage>
        <taxon>Eukaryota</taxon>
        <taxon>Metazoa</taxon>
        <taxon>Cnidaria</taxon>
        <taxon>Anthozoa</taxon>
        <taxon>Hexacorallia</taxon>
        <taxon>Scleractinia</taxon>
        <taxon>Caryophylliina</taxon>
        <taxon>Caryophylliidae</taxon>
        <taxon>Desmophyllum</taxon>
    </lineage>
</organism>
<dbReference type="EMBL" id="MU825434">
    <property type="protein sequence ID" value="KAJ7389376.1"/>
    <property type="molecule type" value="Genomic_DNA"/>
</dbReference>
<sequence>MEDYRSSSRKDGENQVNLTNCNIQALVIGDGNTVNVSCRRLEYPEQSTASRSVEFEGQRSKMAVNGVERRENKALIYYEMASNLTKYISSIPLDRSARDELVERAKNYMKQCIDLCIELDDGRVYIKKHHFGLLKLALLDLNCRTRAARSQITSSRCIEEAENCLRTVAEKYEDEMSEGQKIQFFVARSDLNYRHDDLQAAQSDASHALSLAETHGFRLEVSAIKEKQDDISKLITSREAMTLETPVAEECMESLSSSTSPSQKNSPYSSGQEME</sequence>
<proteinExistence type="predicted"/>
<dbReference type="AlphaFoldDB" id="A0A9W9ZWW7"/>
<dbReference type="OrthoDB" id="5980787at2759"/>
<feature type="compositionally biased region" description="Low complexity" evidence="1">
    <location>
        <begin position="254"/>
        <end position="275"/>
    </location>
</feature>
<name>A0A9W9ZWW7_9CNID</name>